<dbReference type="InterPro" id="IPR032466">
    <property type="entry name" value="Metal_Hydrolase"/>
</dbReference>
<dbReference type="GO" id="GO:0016810">
    <property type="term" value="F:hydrolase activity, acting on carbon-nitrogen (but not peptide) bonds"/>
    <property type="evidence" value="ECO:0007669"/>
    <property type="project" value="InterPro"/>
</dbReference>
<dbReference type="SUPFAM" id="SSF51338">
    <property type="entry name" value="Composite domain of metallo-dependent hydrolases"/>
    <property type="match status" value="2"/>
</dbReference>
<evidence type="ECO:0000313" key="4">
    <source>
        <dbReference type="Proteomes" id="UP000380867"/>
    </source>
</evidence>
<dbReference type="InterPro" id="IPR006680">
    <property type="entry name" value="Amidohydro-rel"/>
</dbReference>
<protein>
    <submittedName>
        <fullName evidence="3">Amidohydrolase family protein</fullName>
    </submittedName>
</protein>
<evidence type="ECO:0000313" key="3">
    <source>
        <dbReference type="EMBL" id="KAA1397120.1"/>
    </source>
</evidence>
<dbReference type="PANTHER" id="PTHR43794">
    <property type="entry name" value="AMINOHYDROLASE SSNA-RELATED"/>
    <property type="match status" value="1"/>
</dbReference>
<gene>
    <name evidence="3" type="ORF">ESP70_006840</name>
</gene>
<dbReference type="Gene3D" id="3.20.20.140">
    <property type="entry name" value="Metal-dependent hydrolases"/>
    <property type="match status" value="1"/>
</dbReference>
<dbReference type="EMBL" id="SDPQ02000002">
    <property type="protein sequence ID" value="KAA1397120.1"/>
    <property type="molecule type" value="Genomic_DNA"/>
</dbReference>
<feature type="domain" description="Amidohydrolase-related" evidence="2">
    <location>
        <begin position="59"/>
        <end position="423"/>
    </location>
</feature>
<dbReference type="NCBIfam" id="NF006056">
    <property type="entry name" value="PRK08204.1"/>
    <property type="match status" value="1"/>
</dbReference>
<name>A0A5M4FD66_9ACTN</name>
<proteinExistence type="predicted"/>
<evidence type="ECO:0000256" key="1">
    <source>
        <dbReference type="ARBA" id="ARBA00022801"/>
    </source>
</evidence>
<dbReference type="AlphaFoldDB" id="A0A5M4FD66"/>
<dbReference type="OrthoDB" id="3189065at2"/>
<dbReference type="PANTHER" id="PTHR43794:SF11">
    <property type="entry name" value="AMIDOHYDROLASE-RELATED DOMAIN-CONTAINING PROTEIN"/>
    <property type="match status" value="1"/>
</dbReference>
<organism evidence="3 4">
    <name type="scientific">Aeromicrobium ginsengisoli</name>
    <dbReference type="NCBI Taxonomy" id="363867"/>
    <lineage>
        <taxon>Bacteria</taxon>
        <taxon>Bacillati</taxon>
        <taxon>Actinomycetota</taxon>
        <taxon>Actinomycetes</taxon>
        <taxon>Propionibacteriales</taxon>
        <taxon>Nocardioidaceae</taxon>
        <taxon>Aeromicrobium</taxon>
    </lineage>
</organism>
<keyword evidence="4" id="KW-1185">Reference proteome</keyword>
<accession>A0A5M4FD66</accession>
<dbReference type="InterPro" id="IPR011059">
    <property type="entry name" value="Metal-dep_hydrolase_composite"/>
</dbReference>
<keyword evidence="1" id="KW-0378">Hydrolase</keyword>
<dbReference type="SUPFAM" id="SSF51556">
    <property type="entry name" value="Metallo-dependent hydrolases"/>
    <property type="match status" value="1"/>
</dbReference>
<dbReference type="RefSeq" id="WP_149688613.1">
    <property type="nucleotide sequence ID" value="NZ_SDPQ02000002.1"/>
</dbReference>
<sequence>MVNRQRTLLVGGLVVAVDPGQPESAVLDVLVEDGVIVQMAPSITVDQGACEVLDMRGRILIPGLVDTHRHLWQSLFRYAGADWTIENYVQAMWGKLGPAYTPEDVYIALRIGLAEALDAGCTQIFDWNHNHLTPEHSDAAVAAHMESGARSILGYGQSMTTLGEFLRTGPGNGSIPPSEDIRRLRETYYSSDDQLNRLAMAARGGEVATTEVIATEARQARELGLRSSIHAGNANWAKLRPVEKQQAAAGLTDDTTWVHCNALSDDELRLIADSGGTVSVSPELELHMAIGPVAIRRLLALGIRPSISVDTCLNVSGELFSVMRAALSSVRGDANAEVIASGINPLELPLSTRDVLQFATWEGARANGLLERTGSLTVGKEADIVAINTHRANLMPVSYPTGAVVVGANPANVELVMVRGRVVKRDFALVDVNLAALLDRAQVQNEALLRRIGSRFETGLLVDS</sequence>
<comment type="caution">
    <text evidence="3">The sequence shown here is derived from an EMBL/GenBank/DDBJ whole genome shotgun (WGS) entry which is preliminary data.</text>
</comment>
<dbReference type="Pfam" id="PF01979">
    <property type="entry name" value="Amidohydro_1"/>
    <property type="match status" value="1"/>
</dbReference>
<dbReference type="InterPro" id="IPR050287">
    <property type="entry name" value="MTA/SAH_deaminase"/>
</dbReference>
<evidence type="ECO:0000259" key="2">
    <source>
        <dbReference type="Pfam" id="PF01979"/>
    </source>
</evidence>
<reference evidence="3" key="1">
    <citation type="submission" date="2019-09" db="EMBL/GenBank/DDBJ databases">
        <authorList>
            <person name="Li J."/>
        </authorList>
    </citation>
    <scope>NUCLEOTIDE SEQUENCE [LARGE SCALE GENOMIC DNA]</scope>
    <source>
        <strain evidence="3">JCM 14732</strain>
    </source>
</reference>
<dbReference type="Proteomes" id="UP000380867">
    <property type="component" value="Unassembled WGS sequence"/>
</dbReference>
<dbReference type="Gene3D" id="2.30.40.10">
    <property type="entry name" value="Urease, subunit C, domain 1"/>
    <property type="match status" value="1"/>
</dbReference>